<dbReference type="AlphaFoldDB" id="A0A6N3B4F0"/>
<reference evidence="1" key="1">
    <citation type="submission" date="2019-11" db="EMBL/GenBank/DDBJ databases">
        <authorList>
            <person name="Feng L."/>
        </authorList>
    </citation>
    <scope>NUCLEOTIDE SEQUENCE</scope>
    <source>
        <strain evidence="1">RintestinalisLFYP67</strain>
    </source>
</reference>
<dbReference type="Pfam" id="PF14359">
    <property type="entry name" value="DUF4406"/>
    <property type="match status" value="1"/>
</dbReference>
<gene>
    <name evidence="1" type="ORF">RILFYP67_00800</name>
</gene>
<sequence>MIECMKTAAKLPERNKGKMEEENTNEKQTEHIYISGPITGTSDYMERFEKAEKELAENGYSVINPAKVNAMLPQDATWEEYIKVSLTLLSICTGVYMMPGWRESRGAVLEFMQARRNEMQIYEDIPGRLQD</sequence>
<name>A0A6N3B4F0_9FIRM</name>
<dbReference type="EMBL" id="CACRUM010000038">
    <property type="protein sequence ID" value="VYT99549.1"/>
    <property type="molecule type" value="Genomic_DNA"/>
</dbReference>
<dbReference type="InterPro" id="IPR025518">
    <property type="entry name" value="DUF4406"/>
</dbReference>
<accession>A0A6N3B4F0</accession>
<dbReference type="Gene3D" id="3.40.50.10400">
    <property type="entry name" value="Hypothetical protein PA1492"/>
    <property type="match status" value="1"/>
</dbReference>
<evidence type="ECO:0008006" key="2">
    <source>
        <dbReference type="Google" id="ProtNLM"/>
    </source>
</evidence>
<dbReference type="RefSeq" id="WP_330697028.1">
    <property type="nucleotide sequence ID" value="NZ_CACRUM010000038.1"/>
</dbReference>
<evidence type="ECO:0000313" key="1">
    <source>
        <dbReference type="EMBL" id="VYT99549.1"/>
    </source>
</evidence>
<protein>
    <recommendedName>
        <fullName evidence="2">DUF4406 domain-containing protein</fullName>
    </recommendedName>
</protein>
<organism evidence="1">
    <name type="scientific">Roseburia intestinalis</name>
    <dbReference type="NCBI Taxonomy" id="166486"/>
    <lineage>
        <taxon>Bacteria</taxon>
        <taxon>Bacillati</taxon>
        <taxon>Bacillota</taxon>
        <taxon>Clostridia</taxon>
        <taxon>Lachnospirales</taxon>
        <taxon>Lachnospiraceae</taxon>
        <taxon>Roseburia</taxon>
    </lineage>
</organism>
<proteinExistence type="predicted"/>
<dbReference type="SUPFAM" id="SSF52309">
    <property type="entry name" value="N-(deoxy)ribosyltransferase-like"/>
    <property type="match status" value="1"/>
</dbReference>